<dbReference type="EMBL" id="ABLK01000450">
    <property type="protein sequence ID" value="EDT37501.1"/>
    <property type="molecule type" value="Genomic_DNA"/>
</dbReference>
<comment type="caution">
    <text evidence="1">The sequence shown here is derived from an EMBL/GenBank/DDBJ whole genome shotgun (WGS) entry which is preliminary data.</text>
</comment>
<name>B1TG06_9BURK</name>
<dbReference type="Gene3D" id="2.60.40.10">
    <property type="entry name" value="Immunoglobulins"/>
    <property type="match status" value="1"/>
</dbReference>
<evidence type="ECO:0000313" key="1">
    <source>
        <dbReference type="EMBL" id="EDT37501.1"/>
    </source>
</evidence>
<sequence>MSDSLVAHTLTLWRQNSADCLSVTCQSISGVWKAQSRSSQIRTMDDLDITADVDLDTLKVTPGGSVTLTVSISLPKERPWVKVFLRLSPILSISPGGRTVFYPGKSYPDAPNPDVPPSEVRPDGVRPKINHSLYPSGDFSGHSTGDLEWDWGADSHCLLADIPASGIWDGEKGVASLFLEWSVSIVAAATAKIGSVGRIKLDVLADQKDVSLTKDVEGRLTIIDIPIQPTELPSPATLGGEYHVKFKVEKIGGSQAAVFSTQHELPQGMTLTPAGLLSGAPETYGDFPLSINVKLDRHFRTYSYVLHVVEFPRAHDYLDQYTHTSVFSIADLGELALGGPFVSGRIIWSESESAKAACKDYGFTLDKGMLGFYFVFREEYYGPIEMKYSIKNKLRESTVATMKITRIPPQNSRENVVDV</sequence>
<dbReference type="Proteomes" id="UP000004814">
    <property type="component" value="Unassembled WGS sequence"/>
</dbReference>
<proteinExistence type="predicted"/>
<accession>B1TG06</accession>
<dbReference type="PATRIC" id="fig|396597.7.peg.630"/>
<evidence type="ECO:0000313" key="2">
    <source>
        <dbReference type="Proteomes" id="UP000004814"/>
    </source>
</evidence>
<gene>
    <name evidence="1" type="ORF">BamMEX5DRAFT_6722</name>
</gene>
<reference evidence="1 2" key="1">
    <citation type="submission" date="2008-03" db="EMBL/GenBank/DDBJ databases">
        <title>Sequencing of the draft genome and assembly of Burkholderia ambifaria MEX-5.</title>
        <authorList>
            <consortium name="US DOE Joint Genome Institute (JGI-PGF)"/>
            <person name="Copeland A."/>
            <person name="Lucas S."/>
            <person name="Lapidus A."/>
            <person name="Glavina del Rio T."/>
            <person name="Dalin E."/>
            <person name="Tice H."/>
            <person name="Bruce D."/>
            <person name="Goodwin L."/>
            <person name="Pitluck S."/>
            <person name="Larimer F."/>
            <person name="Land M.L."/>
            <person name="Hauser L."/>
            <person name="Tiedje J."/>
            <person name="Richardson P."/>
        </authorList>
    </citation>
    <scope>NUCLEOTIDE SEQUENCE [LARGE SCALE GENOMIC DNA]</scope>
    <source>
        <strain evidence="1 2">MEX-5</strain>
    </source>
</reference>
<protein>
    <submittedName>
        <fullName evidence="1">Uncharacterized protein</fullName>
    </submittedName>
</protein>
<organism evidence="1 2">
    <name type="scientific">Burkholderia ambifaria MEX-5</name>
    <dbReference type="NCBI Taxonomy" id="396597"/>
    <lineage>
        <taxon>Bacteria</taxon>
        <taxon>Pseudomonadati</taxon>
        <taxon>Pseudomonadota</taxon>
        <taxon>Betaproteobacteria</taxon>
        <taxon>Burkholderiales</taxon>
        <taxon>Burkholderiaceae</taxon>
        <taxon>Burkholderia</taxon>
        <taxon>Burkholderia cepacia complex</taxon>
    </lineage>
</organism>
<dbReference type="InterPro" id="IPR013783">
    <property type="entry name" value="Ig-like_fold"/>
</dbReference>
<dbReference type="AlphaFoldDB" id="B1TG06"/>